<name>A0A8H6T4K5_9AGAR</name>
<comment type="caution">
    <text evidence="10">The sequence shown here is derived from an EMBL/GenBank/DDBJ whole genome shotgun (WGS) entry which is preliminary data.</text>
</comment>
<dbReference type="RefSeq" id="XP_037222760.1">
    <property type="nucleotide sequence ID" value="XM_037359875.1"/>
</dbReference>
<evidence type="ECO:0000259" key="9">
    <source>
        <dbReference type="Pfam" id="PF26138"/>
    </source>
</evidence>
<organism evidence="10 11">
    <name type="scientific">Mycena indigotica</name>
    <dbReference type="NCBI Taxonomy" id="2126181"/>
    <lineage>
        <taxon>Eukaryota</taxon>
        <taxon>Fungi</taxon>
        <taxon>Dikarya</taxon>
        <taxon>Basidiomycota</taxon>
        <taxon>Agaricomycotina</taxon>
        <taxon>Agaricomycetes</taxon>
        <taxon>Agaricomycetidae</taxon>
        <taxon>Agaricales</taxon>
        <taxon>Marasmiineae</taxon>
        <taxon>Mycenaceae</taxon>
        <taxon>Mycena</taxon>
    </lineage>
</organism>
<evidence type="ECO:0000256" key="5">
    <source>
        <dbReference type="ARBA" id="ARBA00022723"/>
    </source>
</evidence>
<evidence type="ECO:0000256" key="1">
    <source>
        <dbReference type="ARBA" id="ARBA00001968"/>
    </source>
</evidence>
<dbReference type="InterPro" id="IPR027806">
    <property type="entry name" value="HARBI1_dom"/>
</dbReference>
<comment type="cofactor">
    <cofactor evidence="1">
        <name>a divalent metal cation</name>
        <dbReference type="ChEBI" id="CHEBI:60240"/>
    </cofactor>
</comment>
<evidence type="ECO:0000256" key="7">
    <source>
        <dbReference type="ARBA" id="ARBA00023242"/>
    </source>
</evidence>
<comment type="similarity">
    <text evidence="3">Belongs to the HARBI1 family.</text>
</comment>
<evidence type="ECO:0000313" key="11">
    <source>
        <dbReference type="Proteomes" id="UP000636479"/>
    </source>
</evidence>
<dbReference type="GO" id="GO:0004518">
    <property type="term" value="F:nuclease activity"/>
    <property type="evidence" value="ECO:0007669"/>
    <property type="project" value="UniProtKB-KW"/>
</dbReference>
<dbReference type="InterPro" id="IPR058353">
    <property type="entry name" value="DUF8040"/>
</dbReference>
<keyword evidence="6" id="KW-0378">Hydrolase</keyword>
<dbReference type="Pfam" id="PF26138">
    <property type="entry name" value="DUF8040"/>
    <property type="match status" value="1"/>
</dbReference>
<keyword evidence="7" id="KW-0539">Nucleus</keyword>
<proteinExistence type="inferred from homology"/>
<keyword evidence="5" id="KW-0479">Metal-binding</keyword>
<dbReference type="InterPro" id="IPR045249">
    <property type="entry name" value="HARBI1-like"/>
</dbReference>
<comment type="subcellular location">
    <subcellularLocation>
        <location evidence="2">Nucleus</location>
    </subcellularLocation>
</comment>
<dbReference type="PANTHER" id="PTHR22930">
    <property type="match status" value="1"/>
</dbReference>
<dbReference type="PANTHER" id="PTHR22930:SF251">
    <property type="entry name" value="DDE TNP4 DOMAIN-CONTAINING PROTEIN"/>
    <property type="match status" value="1"/>
</dbReference>
<dbReference type="EMBL" id="JACAZF010000003">
    <property type="protein sequence ID" value="KAF7309310.1"/>
    <property type="molecule type" value="Genomic_DNA"/>
</dbReference>
<evidence type="ECO:0000313" key="10">
    <source>
        <dbReference type="EMBL" id="KAF7309310.1"/>
    </source>
</evidence>
<feature type="domain" description="DUF8040" evidence="9">
    <location>
        <begin position="47"/>
        <end position="141"/>
    </location>
</feature>
<dbReference type="Pfam" id="PF13359">
    <property type="entry name" value="DDE_Tnp_4"/>
    <property type="match status" value="1"/>
</dbReference>
<keyword evidence="4" id="KW-0540">Nuclease</keyword>
<dbReference type="AlphaFoldDB" id="A0A8H6T4K5"/>
<keyword evidence="11" id="KW-1185">Reference proteome</keyword>
<dbReference type="GO" id="GO:0016787">
    <property type="term" value="F:hydrolase activity"/>
    <property type="evidence" value="ECO:0007669"/>
    <property type="project" value="UniProtKB-KW"/>
</dbReference>
<dbReference type="OrthoDB" id="2430314at2759"/>
<reference evidence="10" key="1">
    <citation type="submission" date="2020-05" db="EMBL/GenBank/DDBJ databases">
        <title>Mycena genomes resolve the evolution of fungal bioluminescence.</title>
        <authorList>
            <person name="Tsai I.J."/>
        </authorList>
    </citation>
    <scope>NUCLEOTIDE SEQUENCE</scope>
    <source>
        <strain evidence="10">171206Taipei</strain>
    </source>
</reference>
<protein>
    <submittedName>
        <fullName evidence="10">Nuclease harbi1-like</fullName>
    </submittedName>
</protein>
<evidence type="ECO:0000256" key="6">
    <source>
        <dbReference type="ARBA" id="ARBA00022801"/>
    </source>
</evidence>
<dbReference type="GeneID" id="59342391"/>
<feature type="domain" description="DDE Tnp4" evidence="8">
    <location>
        <begin position="239"/>
        <end position="293"/>
    </location>
</feature>
<gene>
    <name evidence="10" type="ORF">MIND_00301300</name>
</gene>
<dbReference type="Proteomes" id="UP000636479">
    <property type="component" value="Unassembled WGS sequence"/>
</dbReference>
<evidence type="ECO:0000256" key="4">
    <source>
        <dbReference type="ARBA" id="ARBA00022722"/>
    </source>
</evidence>
<evidence type="ECO:0000259" key="8">
    <source>
        <dbReference type="Pfam" id="PF13359"/>
    </source>
</evidence>
<evidence type="ECO:0000256" key="2">
    <source>
        <dbReference type="ARBA" id="ARBA00004123"/>
    </source>
</evidence>
<accession>A0A8H6T4K5</accession>
<dbReference type="GO" id="GO:0046872">
    <property type="term" value="F:metal ion binding"/>
    <property type="evidence" value="ECO:0007669"/>
    <property type="project" value="UniProtKB-KW"/>
</dbReference>
<dbReference type="GO" id="GO:0005634">
    <property type="term" value="C:nucleus"/>
    <property type="evidence" value="ECO:0007669"/>
    <property type="project" value="UniProtKB-SubCell"/>
</dbReference>
<sequence>MLPRLPDARRTRTLAALLAAHLLQLLAYMSMLYDASMARAVPVPYHTSALSGQAWVDELYHSQHPDRILCELGVRRHIFNILISELRWMGYTESRHISLEEKLAIFLYTCVTGLSIRHVGERFQHSNETISIYFKEMLDAFSGPNFYNRYVHLPTATTPQPQHFANNPIFMPFFKDALGAIDGSHIPSWPSKEERQYHRDRKGQVSKTSFAAAPLICGSNMQLLDMMAQQPMQQYRAPVNAQELFNLRHAQARNVIERIFGVLKKRWACLCTPLKYNMTIQARVPSALIAIHNLILRYDPVEATDVLYNEDEDIWDPTPRNESAPDELSNQMAVPQAEQAEAEARRNAIAEAMWIQYQSYLNN</sequence>
<evidence type="ECO:0000256" key="3">
    <source>
        <dbReference type="ARBA" id="ARBA00006958"/>
    </source>
</evidence>